<organism evidence="1 2">
    <name type="scientific">Collimonas pratensis</name>
    <dbReference type="NCBI Taxonomy" id="279113"/>
    <lineage>
        <taxon>Bacteria</taxon>
        <taxon>Pseudomonadati</taxon>
        <taxon>Pseudomonadota</taxon>
        <taxon>Betaproteobacteria</taxon>
        <taxon>Burkholderiales</taxon>
        <taxon>Oxalobacteraceae</taxon>
        <taxon>Collimonas</taxon>
    </lineage>
</organism>
<sequence length="51" mass="5364">MYRTASFDKNLAACRPGDGGVVAIGMSCGVIFVEAGECALPFDPTRPVFII</sequence>
<dbReference type="PATRIC" id="fig|279113.9.peg.5007"/>
<accession>A0A127QBH0</accession>
<name>A0A127QBH0_9BURK</name>
<proteinExistence type="predicted"/>
<dbReference type="EMBL" id="CP013234">
    <property type="protein sequence ID" value="AMP07346.1"/>
    <property type="molecule type" value="Genomic_DNA"/>
</dbReference>
<gene>
    <name evidence="1" type="ORF">CPter91_5058</name>
</gene>
<protein>
    <submittedName>
        <fullName evidence="1">Uncharacterized protein</fullName>
    </submittedName>
</protein>
<dbReference type="STRING" id="279113.CPter91_5058"/>
<evidence type="ECO:0000313" key="1">
    <source>
        <dbReference type="EMBL" id="AMP07346.1"/>
    </source>
</evidence>
<dbReference type="KEGG" id="cpra:CPter91_5058"/>
<dbReference type="Proteomes" id="UP000074561">
    <property type="component" value="Chromosome"/>
</dbReference>
<reference evidence="1 2" key="1">
    <citation type="submission" date="2015-11" db="EMBL/GenBank/DDBJ databases">
        <title>Exploring the genomic traits of fungus-feeding bacterial genus Collimonas.</title>
        <authorList>
            <person name="Song C."/>
            <person name="Schmidt R."/>
            <person name="de Jager V."/>
            <person name="Krzyzanowska D."/>
            <person name="Jongedijk E."/>
            <person name="Cankar K."/>
            <person name="Beekwilder J."/>
            <person name="van Veen A."/>
            <person name="de Boer W."/>
            <person name="van Veen J.A."/>
            <person name="Garbeva P."/>
        </authorList>
    </citation>
    <scope>NUCLEOTIDE SEQUENCE [LARGE SCALE GENOMIC DNA]</scope>
    <source>
        <strain evidence="1 2">Ter91</strain>
    </source>
</reference>
<evidence type="ECO:0000313" key="2">
    <source>
        <dbReference type="Proteomes" id="UP000074561"/>
    </source>
</evidence>
<dbReference type="AlphaFoldDB" id="A0A127QBH0"/>